<evidence type="ECO:0000256" key="6">
    <source>
        <dbReference type="ARBA" id="ARBA00022553"/>
    </source>
</evidence>
<feature type="repeat" description="WD" evidence="10">
    <location>
        <begin position="430"/>
        <end position="447"/>
    </location>
</feature>
<dbReference type="InterPro" id="IPR001680">
    <property type="entry name" value="WD40_rpt"/>
</dbReference>
<evidence type="ECO:0000256" key="9">
    <source>
        <dbReference type="ARBA" id="ARBA00023136"/>
    </source>
</evidence>
<name>A0ABM0GQT6_SACKO</name>
<dbReference type="SMART" id="SM00320">
    <property type="entry name" value="WD40"/>
    <property type="match status" value="7"/>
</dbReference>
<dbReference type="InterPro" id="IPR013577">
    <property type="entry name" value="LLGL2"/>
</dbReference>
<feature type="compositionally biased region" description="Basic and acidic residues" evidence="11">
    <location>
        <begin position="975"/>
        <end position="997"/>
    </location>
</feature>
<feature type="compositionally biased region" description="Acidic residues" evidence="11">
    <location>
        <begin position="1029"/>
        <end position="1038"/>
    </location>
</feature>
<evidence type="ECO:0000256" key="1">
    <source>
        <dbReference type="ARBA" id="ARBA00004308"/>
    </source>
</evidence>
<feature type="compositionally biased region" description="Basic and acidic residues" evidence="11">
    <location>
        <begin position="704"/>
        <end position="722"/>
    </location>
</feature>
<dbReference type="PANTHER" id="PTHR10241:SF29">
    <property type="entry name" value="LETHAL(2) GIANT LARVAE PROTEIN"/>
    <property type="match status" value="1"/>
</dbReference>
<feature type="domain" description="Lethal giant larvae homologue 2" evidence="12">
    <location>
        <begin position="265"/>
        <end position="364"/>
    </location>
</feature>
<keyword evidence="7 10" id="KW-0853">WD repeat</keyword>
<evidence type="ECO:0000256" key="2">
    <source>
        <dbReference type="ARBA" id="ARBA00004496"/>
    </source>
</evidence>
<evidence type="ECO:0000313" key="14">
    <source>
        <dbReference type="Proteomes" id="UP000694865"/>
    </source>
</evidence>
<keyword evidence="4" id="KW-0268">Exocytosis</keyword>
<feature type="compositionally biased region" description="Polar residues" evidence="11">
    <location>
        <begin position="1088"/>
        <end position="1098"/>
    </location>
</feature>
<feature type="compositionally biased region" description="Polar residues" evidence="11">
    <location>
        <begin position="623"/>
        <end position="633"/>
    </location>
</feature>
<dbReference type="GeneID" id="100378221"/>
<evidence type="ECO:0000256" key="7">
    <source>
        <dbReference type="ARBA" id="ARBA00022574"/>
    </source>
</evidence>
<evidence type="ECO:0000256" key="4">
    <source>
        <dbReference type="ARBA" id="ARBA00022483"/>
    </source>
</evidence>
<keyword evidence="14" id="KW-1185">Reference proteome</keyword>
<reference evidence="15 16" key="1">
    <citation type="submission" date="2025-05" db="UniProtKB">
        <authorList>
            <consortium name="RefSeq"/>
        </authorList>
    </citation>
    <scope>IDENTIFICATION</scope>
    <source>
        <tissue evidence="15 16">Testes</tissue>
    </source>
</reference>
<comment type="similarity">
    <text evidence="3">Belongs to the WD repeat L(2)GL family.</text>
</comment>
<feature type="region of interest" description="Disordered" evidence="11">
    <location>
        <begin position="623"/>
        <end position="722"/>
    </location>
</feature>
<dbReference type="RefSeq" id="XP_002735266.1">
    <property type="nucleotide sequence ID" value="XM_002735220.2"/>
</dbReference>
<evidence type="ECO:0000313" key="16">
    <source>
        <dbReference type="RefSeq" id="XP_006817103.1"/>
    </source>
</evidence>
<dbReference type="InterPro" id="IPR015943">
    <property type="entry name" value="WD40/YVTN_repeat-like_dom_sf"/>
</dbReference>
<dbReference type="SUPFAM" id="SSF50978">
    <property type="entry name" value="WD40 repeat-like"/>
    <property type="match status" value="2"/>
</dbReference>
<dbReference type="Pfam" id="PF08596">
    <property type="entry name" value="Lgl_C"/>
    <property type="match status" value="1"/>
</dbReference>
<gene>
    <name evidence="15 16" type="primary">LOC100378221</name>
</gene>
<evidence type="ECO:0000256" key="5">
    <source>
        <dbReference type="ARBA" id="ARBA00022490"/>
    </source>
</evidence>
<evidence type="ECO:0000259" key="13">
    <source>
        <dbReference type="Pfam" id="PF08596"/>
    </source>
</evidence>
<evidence type="ECO:0000256" key="10">
    <source>
        <dbReference type="PROSITE-ProRule" id="PRU00221"/>
    </source>
</evidence>
<feature type="compositionally biased region" description="Acidic residues" evidence="11">
    <location>
        <begin position="998"/>
        <end position="1012"/>
    </location>
</feature>
<sequence>MLRFIRSRGGGHVSAEREKQKKELFAFNKTVEHGFPNKPSSVSFDPKLKLLAVGTHTGVVKVYGAPGVEFIGVHKDETPVSQLFFLPDQGRIISLLENNTLHLWEVNIKDGNSVLEEVKEFSLEGRLQKITVCCLPSDCQHLFLGTEGGNIYVLDIVSFELLEHIIYQDVVMQNVPDDYKVNPGAVEAIAAHPTESNKLLIGYNRGLIVLWDNKTCNADQTYVGSQQLESLSWHRNGIQFMTAHNDGSYAIWNVNDPTKPEKDPTITYGPFPCKAITKVLWQSTKGEPFIMLSGGMPRASYGDRNCITVMQGKTQVAFDFTSRVLDFFTVSDTDEECEYDDPHSLVVLVEEELVVIDLQSEGWPTFNKPYLASLHASAITTTTHCSNVPNDVWEKIQKAGETQMAQTFSQREWPINGGKNLSEEPMSKDLLLTGHEDGTVRFWDASTVALKLIYKLNTSNVFMSESEHAEGNAGGEGDDDWPRFRKVGSFDPYSDDPRLGIQKIILCSVTGKLVVAGTAGQVICLNLGEEEIEQSIETHAVNIVSDRDEFVWKGHDQLNVKTDDVKMAPGFQANFVVQCTPPAAITALATSVDKGLLAVGTSHGYALFDANQKKMVITKCTLNPSDLSASGETPMSRRKSFKKSLRESFRRLRRRRSRKEKEDKPRVEAVPTTDLDAPTPEKEDTPAAEATEEKAEEPKEEEEKEVKVEETEKMPVERKVEARSKDDAMTSMVRSLYFASTFIRDANTMTTTFWAGTNAGTIYVYTISVPDDEKRDEVDVKAELGKEIRLKHHAPVVAMSVIDHDGYPLPDPIDVTNERCKAPNMSGGHSIVICSEEQFKVFSLPNLKPKHKHKLTAHDGSRVRKVSFINFRSRSDDNYSENCVTCLSNLGDLHIFSIPHLKSQLKKSAIRKEDITGISSCIFTCRGEGFYLLSPSEFERFSLSARYIKEPMCMLELKEGMRPTPPEPEPEPEQTEEKEKDEGEEKTDAETAEGEKDKEEEETKDGGEEEETPAATEQKTDDPEATAQEPDELVEEVDVILAKAGISDANDTVEEETQQDITVDEVKDYQNEDEGETKAGEAGGLSSEAESAQNPTTEESSELRGEELVELQIKEDAD</sequence>
<dbReference type="Pfam" id="PF08366">
    <property type="entry name" value="LLGL"/>
    <property type="match status" value="1"/>
</dbReference>
<protein>
    <submittedName>
        <fullName evidence="15">Lethal(2) giant larvae protein homolog 1-like isoform X1</fullName>
    </submittedName>
    <submittedName>
        <fullName evidence="16">Lethal(2) giant larvae protein homolog 1-like isoform X2</fullName>
    </submittedName>
</protein>
<keyword evidence="8" id="KW-0677">Repeat</keyword>
<evidence type="ECO:0000256" key="8">
    <source>
        <dbReference type="ARBA" id="ARBA00022737"/>
    </source>
</evidence>
<evidence type="ECO:0000256" key="11">
    <source>
        <dbReference type="SAM" id="MobiDB-lite"/>
    </source>
</evidence>
<organism evidence="14 15">
    <name type="scientific">Saccoglossus kowalevskii</name>
    <name type="common">Acorn worm</name>
    <dbReference type="NCBI Taxonomy" id="10224"/>
    <lineage>
        <taxon>Eukaryota</taxon>
        <taxon>Metazoa</taxon>
        <taxon>Hemichordata</taxon>
        <taxon>Enteropneusta</taxon>
        <taxon>Harrimaniidae</taxon>
        <taxon>Saccoglossus</taxon>
    </lineage>
</organism>
<keyword evidence="6" id="KW-0597">Phosphoprotein</keyword>
<dbReference type="PANTHER" id="PTHR10241">
    <property type="entry name" value="LETHAL 2 GIANT LARVAE PROTEIN"/>
    <property type="match status" value="1"/>
</dbReference>
<dbReference type="InterPro" id="IPR036322">
    <property type="entry name" value="WD40_repeat_dom_sf"/>
</dbReference>
<dbReference type="InterPro" id="IPR000664">
    <property type="entry name" value="Lethal2_giant"/>
</dbReference>
<evidence type="ECO:0000256" key="3">
    <source>
        <dbReference type="ARBA" id="ARBA00008070"/>
    </source>
</evidence>
<dbReference type="PROSITE" id="PS50082">
    <property type="entry name" value="WD_REPEATS_2"/>
    <property type="match status" value="1"/>
</dbReference>
<dbReference type="Gene3D" id="2.130.10.10">
    <property type="entry name" value="YVTN repeat-like/Quinoprotein amine dehydrogenase"/>
    <property type="match status" value="3"/>
</dbReference>
<dbReference type="RefSeq" id="XP_006817103.1">
    <property type="nucleotide sequence ID" value="XM_006817040.1"/>
</dbReference>
<dbReference type="InterPro" id="IPR013905">
    <property type="entry name" value="Lgl_C_dom"/>
</dbReference>
<keyword evidence="9" id="KW-0472">Membrane</keyword>
<dbReference type="Proteomes" id="UP000694865">
    <property type="component" value="Unplaced"/>
</dbReference>
<evidence type="ECO:0000259" key="12">
    <source>
        <dbReference type="Pfam" id="PF08366"/>
    </source>
</evidence>
<evidence type="ECO:0000313" key="15">
    <source>
        <dbReference type="RefSeq" id="XP_002735266.1"/>
    </source>
</evidence>
<feature type="compositionally biased region" description="Basic and acidic residues" evidence="11">
    <location>
        <begin position="1101"/>
        <end position="1118"/>
    </location>
</feature>
<dbReference type="PRINTS" id="PR00962">
    <property type="entry name" value="LETHAL2GIANT"/>
</dbReference>
<accession>A0ABM0GQT6</accession>
<feature type="domain" description="Lethal giant larvae (Lgl)-like C-terminal" evidence="13">
    <location>
        <begin position="730"/>
        <end position="946"/>
    </location>
</feature>
<keyword evidence="5" id="KW-0963">Cytoplasm</keyword>
<feature type="compositionally biased region" description="Basic and acidic residues" evidence="11">
    <location>
        <begin position="679"/>
        <end position="697"/>
    </location>
</feature>
<proteinExistence type="inferred from homology"/>
<comment type="subcellular location">
    <subcellularLocation>
        <location evidence="2">Cytoplasm</location>
    </subcellularLocation>
    <subcellularLocation>
        <location evidence="1">Endomembrane system</location>
    </subcellularLocation>
</comment>
<feature type="region of interest" description="Disordered" evidence="11">
    <location>
        <begin position="959"/>
        <end position="1118"/>
    </location>
</feature>